<gene>
    <name evidence="1" type="ORF">LKMONMHP_1078</name>
</gene>
<proteinExistence type="predicted"/>
<evidence type="ECO:0000313" key="1">
    <source>
        <dbReference type="EMBL" id="GJE26229.1"/>
    </source>
</evidence>
<reference evidence="1" key="2">
    <citation type="submission" date="2021-08" db="EMBL/GenBank/DDBJ databases">
        <authorList>
            <person name="Tani A."/>
            <person name="Ola A."/>
            <person name="Ogura Y."/>
            <person name="Katsura K."/>
            <person name="Hayashi T."/>
        </authorList>
    </citation>
    <scope>NUCLEOTIDE SEQUENCE</scope>
    <source>
        <strain evidence="1">NBRC 15689</strain>
    </source>
</reference>
<comment type="caution">
    <text evidence="1">The sequence shown here is derived from an EMBL/GenBank/DDBJ whole genome shotgun (WGS) entry which is preliminary data.</text>
</comment>
<dbReference type="RefSeq" id="WP_238310161.1">
    <property type="nucleotide sequence ID" value="NZ_BPQV01000002.1"/>
</dbReference>
<name>A0ABQ4T6Y6_METOR</name>
<organism evidence="1 2">
    <name type="scientific">Methylobacterium organophilum</name>
    <dbReference type="NCBI Taxonomy" id="410"/>
    <lineage>
        <taxon>Bacteria</taxon>
        <taxon>Pseudomonadati</taxon>
        <taxon>Pseudomonadota</taxon>
        <taxon>Alphaproteobacteria</taxon>
        <taxon>Hyphomicrobiales</taxon>
        <taxon>Methylobacteriaceae</taxon>
        <taxon>Methylobacterium</taxon>
    </lineage>
</organism>
<keyword evidence="2" id="KW-1185">Reference proteome</keyword>
<reference evidence="1" key="1">
    <citation type="journal article" date="2021" name="Front. Microbiol.">
        <title>Comprehensive Comparative Genomics and Phenotyping of Methylobacterium Species.</title>
        <authorList>
            <person name="Alessa O."/>
            <person name="Ogura Y."/>
            <person name="Fujitani Y."/>
            <person name="Takami H."/>
            <person name="Hayashi T."/>
            <person name="Sahin N."/>
            <person name="Tani A."/>
        </authorList>
    </citation>
    <scope>NUCLEOTIDE SEQUENCE</scope>
    <source>
        <strain evidence="1">NBRC 15689</strain>
    </source>
</reference>
<dbReference type="EMBL" id="BPQV01000002">
    <property type="protein sequence ID" value="GJE26229.1"/>
    <property type="molecule type" value="Genomic_DNA"/>
</dbReference>
<evidence type="ECO:0000313" key="2">
    <source>
        <dbReference type="Proteomes" id="UP001055156"/>
    </source>
</evidence>
<dbReference type="Proteomes" id="UP001055156">
    <property type="component" value="Unassembled WGS sequence"/>
</dbReference>
<accession>A0ABQ4T6Y6</accession>
<protein>
    <submittedName>
        <fullName evidence="1">Uncharacterized protein</fullName>
    </submittedName>
</protein>
<sequence length="88" mass="9764">MIDRTRLVVLGALLGLPLGWATAQPAMFEKEQVIKELGSLVVAARREASSLRDFSEAQHEHITKRCHASDSEGEARRTIIMRLPGRAI</sequence>